<organism evidence="1 2">
    <name type="scientific">Smittium simulii</name>
    <dbReference type="NCBI Taxonomy" id="133385"/>
    <lineage>
        <taxon>Eukaryota</taxon>
        <taxon>Fungi</taxon>
        <taxon>Fungi incertae sedis</taxon>
        <taxon>Zoopagomycota</taxon>
        <taxon>Kickxellomycotina</taxon>
        <taxon>Harpellomycetes</taxon>
        <taxon>Harpellales</taxon>
        <taxon>Legeriomycetaceae</taxon>
        <taxon>Smittium</taxon>
    </lineage>
</organism>
<comment type="caution">
    <text evidence="1">The sequence shown here is derived from an EMBL/GenBank/DDBJ whole genome shotgun (WGS) entry which is preliminary data.</text>
</comment>
<dbReference type="AlphaFoldDB" id="A0A2T9YR72"/>
<name>A0A2T9YR72_9FUNG</name>
<dbReference type="Proteomes" id="UP000245383">
    <property type="component" value="Unassembled WGS sequence"/>
</dbReference>
<sequence>MEFDSPSLRYDSSDESEISDSASQKVIQSKATVNNSEHTFIVQKTNCFQKSISCNVNIYLDPDFINTKTLPESSSLYAIIFSPNYSSTKTKVLPSALAHLRKFYTEAVSQSAITLGLAASIINFSELRSIPVFLNRNHNEYTNTNTLNDTNPLINSAGNDSMFT</sequence>
<evidence type="ECO:0000313" key="1">
    <source>
        <dbReference type="EMBL" id="PVU94850.1"/>
    </source>
</evidence>
<keyword evidence="2" id="KW-1185">Reference proteome</keyword>
<evidence type="ECO:0000313" key="2">
    <source>
        <dbReference type="Proteomes" id="UP000245383"/>
    </source>
</evidence>
<protein>
    <submittedName>
        <fullName evidence="1">Uncharacterized protein</fullName>
    </submittedName>
</protein>
<accession>A0A2T9YR72</accession>
<reference evidence="1 2" key="1">
    <citation type="journal article" date="2018" name="MBio">
        <title>Comparative Genomics Reveals the Core Gene Toolbox for the Fungus-Insect Symbiosis.</title>
        <authorList>
            <person name="Wang Y."/>
            <person name="Stata M."/>
            <person name="Wang W."/>
            <person name="Stajich J.E."/>
            <person name="White M.M."/>
            <person name="Moncalvo J.M."/>
        </authorList>
    </citation>
    <scope>NUCLEOTIDE SEQUENCE [LARGE SCALE GENOMIC DNA]</scope>
    <source>
        <strain evidence="1 2">SWE-8-4</strain>
    </source>
</reference>
<gene>
    <name evidence="1" type="ORF">BB561_002214</name>
</gene>
<proteinExistence type="predicted"/>
<dbReference type="EMBL" id="MBFR01000072">
    <property type="protein sequence ID" value="PVU94850.1"/>
    <property type="molecule type" value="Genomic_DNA"/>
</dbReference>